<dbReference type="PROSITE" id="PS52048">
    <property type="entry name" value="UCH_DOMAIN"/>
    <property type="match status" value="1"/>
</dbReference>
<evidence type="ECO:0000256" key="9">
    <source>
        <dbReference type="ARBA" id="ARBA00023242"/>
    </source>
</evidence>
<dbReference type="GO" id="GO:0005634">
    <property type="term" value="C:nucleus"/>
    <property type="evidence" value="ECO:0007669"/>
    <property type="project" value="UniProtKB-SubCell"/>
</dbReference>
<evidence type="ECO:0000313" key="14">
    <source>
        <dbReference type="EMBL" id="CAA9994536.1"/>
    </source>
</evidence>
<dbReference type="Pfam" id="PF18031">
    <property type="entry name" value="UCH_C"/>
    <property type="match status" value="1"/>
</dbReference>
<accession>A0A6H5FY80</accession>
<dbReference type="PANTHER" id="PTHR10589:SF28">
    <property type="entry name" value="UBIQUITIN CARBOXYL-TERMINAL HYDROLASE BAP1"/>
    <property type="match status" value="1"/>
</dbReference>
<evidence type="ECO:0000256" key="6">
    <source>
        <dbReference type="ARBA" id="ARBA00022801"/>
    </source>
</evidence>
<evidence type="ECO:0000256" key="4">
    <source>
        <dbReference type="ARBA" id="ARBA00022670"/>
    </source>
</evidence>
<dbReference type="InterPro" id="IPR041507">
    <property type="entry name" value="UCH_C"/>
</dbReference>
<keyword evidence="4 12" id="KW-0645">Protease</keyword>
<dbReference type="OrthoDB" id="1924260at2759"/>
<feature type="site" description="Important for enzyme activity" evidence="12">
    <location>
        <position position="188"/>
    </location>
</feature>
<name>A0A6H5FY80_9HEMI</name>
<dbReference type="GO" id="GO:0016579">
    <property type="term" value="P:protein deubiquitination"/>
    <property type="evidence" value="ECO:0007669"/>
    <property type="project" value="TreeGrafter"/>
</dbReference>
<comment type="function">
    <text evidence="10">Catalytic component of the polycomb repressive deubiquitinase (PR-DUB) complex, a complex that specifically mediates deubiquitination of histone H2A monoubiquitinated at 'Lys-119' (H2AK118ub1). Mediates bisymmetric organization of the PR-DUB complex and is involved in association with nucleosomes to mediate deubiquitination. Does not deubiquitinate monoubiquitinated histone H2B. Required to maintain the transcriptionally repressive state of homeotic genes throughout development. The PR-DUB complex has weak or no activity toward 'Lys-48'- and 'Lys-63'-linked polyubiquitin chains. Polycomb group (PcG) protein.</text>
</comment>
<evidence type="ECO:0000256" key="12">
    <source>
        <dbReference type="PROSITE-ProRule" id="PRU01393"/>
    </source>
</evidence>
<dbReference type="SUPFAM" id="SSF54001">
    <property type="entry name" value="Cysteine proteinases"/>
    <property type="match status" value="1"/>
</dbReference>
<dbReference type="Gene3D" id="3.40.532.10">
    <property type="entry name" value="Peptidase C12, ubiquitin carboxyl-terminal hydrolase"/>
    <property type="match status" value="1"/>
</dbReference>
<keyword evidence="15" id="KW-1185">Reference proteome</keyword>
<dbReference type="EMBL" id="CADCXU010001997">
    <property type="protein sequence ID" value="CAA9994536.1"/>
    <property type="molecule type" value="Genomic_DNA"/>
</dbReference>
<protein>
    <recommendedName>
        <fullName evidence="13">Ubiquitin carboxyl-terminal hydrolase</fullName>
        <ecNumber evidence="13">3.4.19.12</ecNumber>
    </recommendedName>
</protein>
<evidence type="ECO:0000256" key="3">
    <source>
        <dbReference type="ARBA" id="ARBA00007182"/>
    </source>
</evidence>
<dbReference type="GO" id="GO:0005737">
    <property type="term" value="C:cytoplasm"/>
    <property type="evidence" value="ECO:0007669"/>
    <property type="project" value="TreeGrafter"/>
</dbReference>
<dbReference type="Gene3D" id="1.20.58.860">
    <property type="match status" value="1"/>
</dbReference>
<dbReference type="PROSITE" id="PS52049">
    <property type="entry name" value="ULD"/>
    <property type="match status" value="1"/>
</dbReference>
<evidence type="ECO:0000256" key="13">
    <source>
        <dbReference type="RuleBase" id="RU361215"/>
    </source>
</evidence>
<feature type="active site" description="Proton donor" evidence="12">
    <location>
        <position position="173"/>
    </location>
</feature>
<dbReference type="CDD" id="cd09617">
    <property type="entry name" value="Peptidase_C12_UCH37_BAP1"/>
    <property type="match status" value="1"/>
</dbReference>
<comment type="subcellular location">
    <subcellularLocation>
        <location evidence="2">Nucleus</location>
    </subcellularLocation>
</comment>
<feature type="site" description="Transition state stabilizer" evidence="12">
    <location>
        <position position="88"/>
    </location>
</feature>
<organism evidence="14 15">
    <name type="scientific">Nesidiocoris tenuis</name>
    <dbReference type="NCBI Taxonomy" id="355587"/>
    <lineage>
        <taxon>Eukaryota</taxon>
        <taxon>Metazoa</taxon>
        <taxon>Ecdysozoa</taxon>
        <taxon>Arthropoda</taxon>
        <taxon>Hexapoda</taxon>
        <taxon>Insecta</taxon>
        <taxon>Pterygota</taxon>
        <taxon>Neoptera</taxon>
        <taxon>Paraneoptera</taxon>
        <taxon>Hemiptera</taxon>
        <taxon>Heteroptera</taxon>
        <taxon>Panheteroptera</taxon>
        <taxon>Cimicomorpha</taxon>
        <taxon>Miridae</taxon>
        <taxon>Dicyphina</taxon>
        <taxon>Nesidiocoris</taxon>
    </lineage>
</organism>
<evidence type="ECO:0000313" key="15">
    <source>
        <dbReference type="Proteomes" id="UP000479000"/>
    </source>
</evidence>
<dbReference type="PANTHER" id="PTHR10589">
    <property type="entry name" value="UBIQUITIN CARBOXYL-TERMINAL HYDROLASE"/>
    <property type="match status" value="1"/>
</dbReference>
<dbReference type="PRINTS" id="PR00707">
    <property type="entry name" value="UBCTHYDRLASE"/>
</dbReference>
<evidence type="ECO:0000256" key="2">
    <source>
        <dbReference type="ARBA" id="ARBA00004123"/>
    </source>
</evidence>
<evidence type="ECO:0000256" key="1">
    <source>
        <dbReference type="ARBA" id="ARBA00000707"/>
    </source>
</evidence>
<reference evidence="14 15" key="1">
    <citation type="submission" date="2020-02" db="EMBL/GenBank/DDBJ databases">
        <authorList>
            <person name="Ferguson B K."/>
        </authorList>
    </citation>
    <scope>NUCLEOTIDE SEQUENCE [LARGE SCALE GENOMIC DNA]</scope>
</reference>
<dbReference type="InterPro" id="IPR038765">
    <property type="entry name" value="Papain-like_cys_pep_sf"/>
</dbReference>
<feature type="active site" description="Nucleophile" evidence="12">
    <location>
        <position position="94"/>
    </location>
</feature>
<dbReference type="AlphaFoldDB" id="A0A6H5FY80"/>
<sequence>MPVDITRLTDGWLELESDPGLFTLLVEDFGVKGVQVEEIYDLSKPLEGPVYGFIFLFRWNEERRSRRNQNEMSVGDAQIVNSIFFAQQVVPNSCATHSLLSVLLNCGNIQLGSTLSRLKGDTTGMDPENKGWAIGNSFELAKAHNSHAMPQARRRPDKCSGVPTGRYTGEAYHFVSYVPINGHLFELDGLKPSPIDHGPWNDSEEWTDKFHQVITDRLGEKYNDIRFNLMAVVPDKRLALSHRLSMLKTNWQIVRDALQQLVSPPTGDDDVLSLVIGDEVKDYSAPIKIRTSADQEDKFVVIHVPKNSSETHESHDSNDGIQRTFSPKDLVALLNNLEAEVNSCETSIREENDKRRKYKIDDSRRTHNYDEFICTFLLMLADQGKMADLVGSNANAKTKLFVSSKKHLKEKLNNGSKVNHKKVKNRRRK</sequence>
<dbReference type="EC" id="3.4.19.12" evidence="13"/>
<comment type="catalytic activity">
    <reaction evidence="1 12 13">
        <text>Thiol-dependent hydrolysis of ester, thioester, amide, peptide and isopeptide bonds formed by the C-terminal Gly of ubiquitin (a 76-residue protein attached to proteins as an intracellular targeting signal).</text>
        <dbReference type="EC" id="3.4.19.12"/>
    </reaction>
</comment>
<proteinExistence type="inferred from homology"/>
<comment type="similarity">
    <text evidence="3">Belongs to the peptidase C12 family. BAP1 subfamily.</text>
</comment>
<dbReference type="GO" id="GO:0004843">
    <property type="term" value="F:cysteine-type deubiquitinase activity"/>
    <property type="evidence" value="ECO:0007669"/>
    <property type="project" value="UniProtKB-UniRule"/>
</dbReference>
<dbReference type="InterPro" id="IPR001578">
    <property type="entry name" value="Peptidase_C12_UCH"/>
</dbReference>
<dbReference type="GO" id="GO:0006511">
    <property type="term" value="P:ubiquitin-dependent protein catabolic process"/>
    <property type="evidence" value="ECO:0007669"/>
    <property type="project" value="UniProtKB-UniRule"/>
</dbReference>
<dbReference type="InterPro" id="IPR036959">
    <property type="entry name" value="Peptidase_C12_UCH_sf"/>
</dbReference>
<keyword evidence="5 12" id="KW-0833">Ubl conjugation pathway</keyword>
<gene>
    <name evidence="14" type="ORF">NTEN_LOCUS1352</name>
</gene>
<evidence type="ECO:0000256" key="11">
    <source>
        <dbReference type="ARBA" id="ARBA00049710"/>
    </source>
</evidence>
<dbReference type="FunFam" id="3.40.532.10:FF:000002">
    <property type="entry name" value="Ubiquitin carboxyl-terminal hydrolase"/>
    <property type="match status" value="1"/>
</dbReference>
<keyword evidence="7 12" id="KW-0788">Thiol protease</keyword>
<dbReference type="Proteomes" id="UP000479000">
    <property type="component" value="Unassembled WGS sequence"/>
</dbReference>
<keyword evidence="8" id="KW-0156">Chromatin regulator</keyword>
<evidence type="ECO:0000256" key="7">
    <source>
        <dbReference type="ARBA" id="ARBA00022807"/>
    </source>
</evidence>
<comment type="subunit">
    <text evidence="11">Catalytic component of the polycomb repressive deubiquitinase (PR-DUB) complex, at least composed of caly/calypso, Asx and sba (MBD5/6 homolog). The PR-DUB complex associates with nucleosomes to mediate deubiquitination of histone H2AK118ub1 substrates; the association requires the positively charged C-terminal tail of caly, probably due to direct binding of DNA. Interacts (via ULD domain) with Asx (via DEUBAD domain); the interaction produces a stable heterodimer with a composite binding site for ubiquitin. Homodimerizes (via coiled-coil hinge-region between the UCH and ULD domains) to mediate assembly of 2 copies of the caly-Asx heterodimer into a bisymmetric tetramer; dimerization enhances PR-DUB association with nucleosomes.</text>
</comment>
<evidence type="ECO:0000256" key="8">
    <source>
        <dbReference type="ARBA" id="ARBA00022853"/>
    </source>
</evidence>
<evidence type="ECO:0000256" key="5">
    <source>
        <dbReference type="ARBA" id="ARBA00022786"/>
    </source>
</evidence>
<dbReference type="GO" id="GO:0006325">
    <property type="term" value="P:chromatin organization"/>
    <property type="evidence" value="ECO:0007669"/>
    <property type="project" value="UniProtKB-KW"/>
</dbReference>
<keyword evidence="9" id="KW-0539">Nucleus</keyword>
<keyword evidence="6 12" id="KW-0378">Hydrolase</keyword>
<dbReference type="Pfam" id="PF01088">
    <property type="entry name" value="Peptidase_C12"/>
    <property type="match status" value="1"/>
</dbReference>
<evidence type="ECO:0000256" key="10">
    <source>
        <dbReference type="ARBA" id="ARBA00046227"/>
    </source>
</evidence>